<reference evidence="1 2" key="1">
    <citation type="submission" date="2016-03" db="EMBL/GenBank/DDBJ databases">
        <title>Trachymyrmex septentrionalis WGS genome.</title>
        <authorList>
            <person name="Nygaard S."/>
            <person name="Hu H."/>
            <person name="Boomsma J."/>
            <person name="Zhang G."/>
        </authorList>
    </citation>
    <scope>NUCLEOTIDE SEQUENCE [LARGE SCALE GENOMIC DNA]</scope>
    <source>
        <strain evidence="1">Tsep2-gDNA-1</strain>
        <tissue evidence="1">Whole body</tissue>
    </source>
</reference>
<gene>
    <name evidence="1" type="ORF">ALC56_08953</name>
</gene>
<evidence type="ECO:0000313" key="2">
    <source>
        <dbReference type="Proteomes" id="UP000078541"/>
    </source>
</evidence>
<keyword evidence="2" id="KW-1185">Reference proteome</keyword>
<dbReference type="AlphaFoldDB" id="A0A195FAC5"/>
<evidence type="ECO:0000313" key="1">
    <source>
        <dbReference type="EMBL" id="KYN37162.1"/>
    </source>
</evidence>
<accession>A0A195FAC5</accession>
<organism evidence="1 2">
    <name type="scientific">Trachymyrmex septentrionalis</name>
    <dbReference type="NCBI Taxonomy" id="34720"/>
    <lineage>
        <taxon>Eukaryota</taxon>
        <taxon>Metazoa</taxon>
        <taxon>Ecdysozoa</taxon>
        <taxon>Arthropoda</taxon>
        <taxon>Hexapoda</taxon>
        <taxon>Insecta</taxon>
        <taxon>Pterygota</taxon>
        <taxon>Neoptera</taxon>
        <taxon>Endopterygota</taxon>
        <taxon>Hymenoptera</taxon>
        <taxon>Apocrita</taxon>
        <taxon>Aculeata</taxon>
        <taxon>Formicoidea</taxon>
        <taxon>Formicidae</taxon>
        <taxon>Myrmicinae</taxon>
        <taxon>Trachymyrmex</taxon>
    </lineage>
</organism>
<sequence length="42" mass="4616">MDCILIISLPMQEEKKGIRLTLTVGPSLSFRLPANHVPVLPS</sequence>
<name>A0A195FAC5_9HYME</name>
<dbReference type="Proteomes" id="UP000078541">
    <property type="component" value="Unassembled WGS sequence"/>
</dbReference>
<dbReference type="EMBL" id="KQ981727">
    <property type="protein sequence ID" value="KYN37162.1"/>
    <property type="molecule type" value="Genomic_DNA"/>
</dbReference>
<proteinExistence type="predicted"/>
<protein>
    <submittedName>
        <fullName evidence="1">Uncharacterized protein</fullName>
    </submittedName>
</protein>